<dbReference type="PANTHER" id="PTHR42801:SF4">
    <property type="entry name" value="AHPC_TSA FAMILY PROTEIN"/>
    <property type="match status" value="1"/>
</dbReference>
<dbReference type="GO" id="GO:0045454">
    <property type="term" value="P:cell redox homeostasis"/>
    <property type="evidence" value="ECO:0007669"/>
    <property type="project" value="TreeGrafter"/>
</dbReference>
<evidence type="ECO:0000256" key="6">
    <source>
        <dbReference type="ARBA" id="ARBA00023157"/>
    </source>
</evidence>
<dbReference type="PANTHER" id="PTHR42801">
    <property type="entry name" value="THIOREDOXIN-DEPENDENT PEROXIDE REDUCTASE"/>
    <property type="match status" value="1"/>
</dbReference>
<evidence type="ECO:0000256" key="7">
    <source>
        <dbReference type="ARBA" id="ARBA00023284"/>
    </source>
</evidence>
<dbReference type="EC" id="1.11.1.24" evidence="2"/>
<keyword evidence="5" id="KW-0560">Oxidoreductase</keyword>
<dbReference type="AlphaFoldDB" id="A6G1Z7"/>
<proteinExistence type="inferred from homology"/>
<evidence type="ECO:0000256" key="8">
    <source>
        <dbReference type="ARBA" id="ARBA00032824"/>
    </source>
</evidence>
<comment type="caution">
    <text evidence="14">The sequence shown here is derived from an EMBL/GenBank/DDBJ whole genome shotgun (WGS) entry which is preliminary data.</text>
</comment>
<dbReference type="InterPro" id="IPR036249">
    <property type="entry name" value="Thioredoxin-like_sf"/>
</dbReference>
<evidence type="ECO:0000259" key="13">
    <source>
        <dbReference type="PROSITE" id="PS51352"/>
    </source>
</evidence>
<evidence type="ECO:0000313" key="15">
    <source>
        <dbReference type="Proteomes" id="UP000005801"/>
    </source>
</evidence>
<feature type="domain" description="Thioredoxin" evidence="13">
    <location>
        <begin position="53"/>
        <end position="196"/>
    </location>
</feature>
<dbReference type="GO" id="GO:0034599">
    <property type="term" value="P:cellular response to oxidative stress"/>
    <property type="evidence" value="ECO:0007669"/>
    <property type="project" value="TreeGrafter"/>
</dbReference>
<dbReference type="PROSITE" id="PS51352">
    <property type="entry name" value="THIOREDOXIN_2"/>
    <property type="match status" value="1"/>
</dbReference>
<sequence length="196" mass="20289">MSFLAKLGVIGHESVMRRSAALTLALSLLAPSLLVAAAGCGEVQRPDGGEGLLAEGSEAPALAKAAHDGTAIDLRALGKPAIVYFYPKDGTPGCTTEACAFRDVWSSYESAGVMVIGVSMDDDASHEAFAEEHELPFPLIADTEGTWAKSFGVPATAGFTQRVSFLLDAEGKVAKVYPGVDPGVHADEVLEAAKAL</sequence>
<protein>
    <recommendedName>
        <fullName evidence="2">thioredoxin-dependent peroxiredoxin</fullName>
        <ecNumber evidence="2">1.11.1.24</ecNumber>
    </recommendedName>
    <alternativeName>
        <fullName evidence="8">Thioredoxin peroxidase</fullName>
    </alternativeName>
    <alternativeName>
        <fullName evidence="10">Thioredoxin-dependent peroxiredoxin Bcp</fullName>
    </alternativeName>
</protein>
<organism evidence="14 15">
    <name type="scientific">Plesiocystis pacifica SIR-1</name>
    <dbReference type="NCBI Taxonomy" id="391625"/>
    <lineage>
        <taxon>Bacteria</taxon>
        <taxon>Pseudomonadati</taxon>
        <taxon>Myxococcota</taxon>
        <taxon>Polyangia</taxon>
        <taxon>Nannocystales</taxon>
        <taxon>Nannocystaceae</taxon>
        <taxon>Plesiocystis</taxon>
    </lineage>
</organism>
<dbReference type="InterPro" id="IPR050924">
    <property type="entry name" value="Peroxiredoxin_BCP/PrxQ"/>
</dbReference>
<evidence type="ECO:0000256" key="9">
    <source>
        <dbReference type="ARBA" id="ARBA00038489"/>
    </source>
</evidence>
<dbReference type="Proteomes" id="UP000005801">
    <property type="component" value="Unassembled WGS sequence"/>
</dbReference>
<dbReference type="InterPro" id="IPR013766">
    <property type="entry name" value="Thioredoxin_domain"/>
</dbReference>
<gene>
    <name evidence="14" type="ORF">PPSIR1_36092</name>
</gene>
<dbReference type="STRING" id="391625.PPSIR1_36092"/>
<evidence type="ECO:0000313" key="14">
    <source>
        <dbReference type="EMBL" id="EDM80187.1"/>
    </source>
</evidence>
<keyword evidence="7" id="KW-0676">Redox-active center</keyword>
<reference evidence="14 15" key="1">
    <citation type="submission" date="2007-06" db="EMBL/GenBank/DDBJ databases">
        <authorList>
            <person name="Shimkets L."/>
            <person name="Ferriera S."/>
            <person name="Johnson J."/>
            <person name="Kravitz S."/>
            <person name="Beeson K."/>
            <person name="Sutton G."/>
            <person name="Rogers Y.-H."/>
            <person name="Friedman R."/>
            <person name="Frazier M."/>
            <person name="Venter J.C."/>
        </authorList>
    </citation>
    <scope>NUCLEOTIDE SEQUENCE [LARGE SCALE GENOMIC DNA]</scope>
    <source>
        <strain evidence="14 15">SIR-1</strain>
    </source>
</reference>
<evidence type="ECO:0000256" key="11">
    <source>
        <dbReference type="ARBA" id="ARBA00049091"/>
    </source>
</evidence>
<keyword evidence="12" id="KW-0732">Signal</keyword>
<dbReference type="Gene3D" id="3.40.30.10">
    <property type="entry name" value="Glutaredoxin"/>
    <property type="match status" value="1"/>
</dbReference>
<evidence type="ECO:0000256" key="10">
    <source>
        <dbReference type="ARBA" id="ARBA00042639"/>
    </source>
</evidence>
<dbReference type="GO" id="GO:0008379">
    <property type="term" value="F:thioredoxin peroxidase activity"/>
    <property type="evidence" value="ECO:0007669"/>
    <property type="project" value="TreeGrafter"/>
</dbReference>
<comment type="function">
    <text evidence="1">Thiol-specific peroxidase that catalyzes the reduction of hydrogen peroxide and organic hydroperoxides to water and alcohols, respectively. Plays a role in cell protection against oxidative stress by detoxifying peroxides and as sensor of hydrogen peroxide-mediated signaling events.</text>
</comment>
<keyword evidence="6" id="KW-1015">Disulfide bond</keyword>
<comment type="catalytic activity">
    <reaction evidence="11">
        <text>a hydroperoxide + [thioredoxin]-dithiol = an alcohol + [thioredoxin]-disulfide + H2O</text>
        <dbReference type="Rhea" id="RHEA:62620"/>
        <dbReference type="Rhea" id="RHEA-COMP:10698"/>
        <dbReference type="Rhea" id="RHEA-COMP:10700"/>
        <dbReference type="ChEBI" id="CHEBI:15377"/>
        <dbReference type="ChEBI" id="CHEBI:29950"/>
        <dbReference type="ChEBI" id="CHEBI:30879"/>
        <dbReference type="ChEBI" id="CHEBI:35924"/>
        <dbReference type="ChEBI" id="CHEBI:50058"/>
        <dbReference type="EC" id="1.11.1.24"/>
    </reaction>
</comment>
<keyword evidence="4" id="KW-0049">Antioxidant</keyword>
<comment type="similarity">
    <text evidence="9">Belongs to the peroxiredoxin family. BCP/PrxQ subfamily.</text>
</comment>
<dbReference type="EMBL" id="ABCS01000013">
    <property type="protein sequence ID" value="EDM80187.1"/>
    <property type="molecule type" value="Genomic_DNA"/>
</dbReference>
<evidence type="ECO:0000256" key="4">
    <source>
        <dbReference type="ARBA" id="ARBA00022862"/>
    </source>
</evidence>
<accession>A6G1Z7</accession>
<dbReference type="SUPFAM" id="SSF52833">
    <property type="entry name" value="Thioredoxin-like"/>
    <property type="match status" value="1"/>
</dbReference>
<evidence type="ECO:0000256" key="3">
    <source>
        <dbReference type="ARBA" id="ARBA00022559"/>
    </source>
</evidence>
<dbReference type="eggNOG" id="COG1225">
    <property type="taxonomic scope" value="Bacteria"/>
</dbReference>
<name>A6G1Z7_9BACT</name>
<evidence type="ECO:0000256" key="1">
    <source>
        <dbReference type="ARBA" id="ARBA00003330"/>
    </source>
</evidence>
<keyword evidence="15" id="KW-1185">Reference proteome</keyword>
<dbReference type="InterPro" id="IPR000866">
    <property type="entry name" value="AhpC/TSA"/>
</dbReference>
<evidence type="ECO:0000256" key="5">
    <source>
        <dbReference type="ARBA" id="ARBA00023002"/>
    </source>
</evidence>
<evidence type="ECO:0000256" key="12">
    <source>
        <dbReference type="SAM" id="SignalP"/>
    </source>
</evidence>
<dbReference type="GO" id="GO:0005737">
    <property type="term" value="C:cytoplasm"/>
    <property type="evidence" value="ECO:0007669"/>
    <property type="project" value="TreeGrafter"/>
</dbReference>
<keyword evidence="3" id="KW-0575">Peroxidase</keyword>
<feature type="signal peptide" evidence="12">
    <location>
        <begin position="1"/>
        <end position="37"/>
    </location>
</feature>
<evidence type="ECO:0000256" key="2">
    <source>
        <dbReference type="ARBA" id="ARBA00013017"/>
    </source>
</evidence>
<dbReference type="Pfam" id="PF00578">
    <property type="entry name" value="AhpC-TSA"/>
    <property type="match status" value="1"/>
</dbReference>
<dbReference type="CDD" id="cd03017">
    <property type="entry name" value="PRX_BCP"/>
    <property type="match status" value="1"/>
</dbReference>
<feature type="chain" id="PRO_5002697318" description="thioredoxin-dependent peroxiredoxin" evidence="12">
    <location>
        <begin position="38"/>
        <end position="196"/>
    </location>
</feature>